<dbReference type="EC" id="2.7.7.18" evidence="10"/>
<dbReference type="CDD" id="cd02165">
    <property type="entry name" value="NMNAT"/>
    <property type="match status" value="1"/>
</dbReference>
<dbReference type="InterPro" id="IPR014729">
    <property type="entry name" value="Rossmann-like_a/b/a_fold"/>
</dbReference>
<protein>
    <recommendedName>
        <fullName evidence="10">Probable nicotinate-nucleotide adenylyltransferase</fullName>
        <ecNumber evidence="10">2.7.7.18</ecNumber>
    </recommendedName>
    <alternativeName>
        <fullName evidence="10">Deamido-NAD(+) diphosphorylase</fullName>
    </alternativeName>
    <alternativeName>
        <fullName evidence="10">Deamido-NAD(+) pyrophosphorylase</fullName>
    </alternativeName>
    <alternativeName>
        <fullName evidence="10">Nicotinate mononucleotide adenylyltransferase</fullName>
        <shortName evidence="10">NaMN adenylyltransferase</shortName>
    </alternativeName>
</protein>
<evidence type="ECO:0000256" key="8">
    <source>
        <dbReference type="ARBA" id="ARBA00023027"/>
    </source>
</evidence>
<dbReference type="GO" id="GO:0004515">
    <property type="term" value="F:nicotinate-nucleotide adenylyltransferase activity"/>
    <property type="evidence" value="ECO:0007669"/>
    <property type="project" value="UniProtKB-UniRule"/>
</dbReference>
<dbReference type="PANTHER" id="PTHR39321">
    <property type="entry name" value="NICOTINATE-NUCLEOTIDE ADENYLYLTRANSFERASE-RELATED"/>
    <property type="match status" value="1"/>
</dbReference>
<evidence type="ECO:0000256" key="10">
    <source>
        <dbReference type="HAMAP-Rule" id="MF_00244"/>
    </source>
</evidence>
<keyword evidence="6 10" id="KW-0547">Nucleotide-binding</keyword>
<organism evidence="12 13">
    <name type="scientific">Ezakiella coagulans</name>
    <dbReference type="NCBI Taxonomy" id="46507"/>
    <lineage>
        <taxon>Bacteria</taxon>
        <taxon>Bacillati</taxon>
        <taxon>Bacillota</taxon>
        <taxon>Tissierellia</taxon>
        <taxon>Ezakiella</taxon>
    </lineage>
</organism>
<sequence>MNLKNKVLIYGGSFNPPTIAHVIMAKYLMNELEPKELLVVPTYDPPHKKDGGINVYEKFDMVKETFEEIPGVHVTDVEYKMKGISYTYKTVETLREKYDELYLVMGMDSFLSFPKWVKPERILELVNIIVLKRGGYEFKSNELYEKNKNKFIFLNNPLLEMSSTFVREQIHAEKDVRFFVTDKTYDYINEILR</sequence>
<evidence type="ECO:0000256" key="2">
    <source>
        <dbReference type="ARBA" id="ARBA00005019"/>
    </source>
</evidence>
<dbReference type="Gene3D" id="3.40.50.620">
    <property type="entry name" value="HUPs"/>
    <property type="match status" value="1"/>
</dbReference>
<dbReference type="InterPro" id="IPR005248">
    <property type="entry name" value="NadD/NMNAT"/>
</dbReference>
<dbReference type="GO" id="GO:0005524">
    <property type="term" value="F:ATP binding"/>
    <property type="evidence" value="ECO:0007669"/>
    <property type="project" value="UniProtKB-KW"/>
</dbReference>
<comment type="pathway">
    <text evidence="2 10">Cofactor biosynthesis; NAD(+) biosynthesis; deamido-NAD(+) from nicotinate D-ribonucleotide: step 1/1.</text>
</comment>
<dbReference type="Proteomes" id="UP000245793">
    <property type="component" value="Unassembled WGS sequence"/>
</dbReference>
<comment type="function">
    <text evidence="1 10">Catalyzes the reversible adenylation of nicotinate mononucleotide (NaMN) to nicotinic acid adenine dinucleotide (NaAD).</text>
</comment>
<dbReference type="RefSeq" id="WP_116479905.1">
    <property type="nucleotide sequence ID" value="NZ_CAUPJO010000001.1"/>
</dbReference>
<comment type="similarity">
    <text evidence="10">Belongs to the NadD family.</text>
</comment>
<feature type="domain" description="Cytidyltransferase-like" evidence="11">
    <location>
        <begin position="9"/>
        <end position="168"/>
    </location>
</feature>
<dbReference type="NCBIfam" id="TIGR00482">
    <property type="entry name" value="nicotinate (nicotinamide) nucleotide adenylyltransferase"/>
    <property type="match status" value="1"/>
</dbReference>
<dbReference type="InterPro" id="IPR004821">
    <property type="entry name" value="Cyt_trans-like"/>
</dbReference>
<evidence type="ECO:0000256" key="9">
    <source>
        <dbReference type="ARBA" id="ARBA00048721"/>
    </source>
</evidence>
<evidence type="ECO:0000256" key="3">
    <source>
        <dbReference type="ARBA" id="ARBA00022642"/>
    </source>
</evidence>
<dbReference type="GO" id="GO:0009435">
    <property type="term" value="P:NAD+ biosynthetic process"/>
    <property type="evidence" value="ECO:0007669"/>
    <property type="project" value="UniProtKB-UniRule"/>
</dbReference>
<evidence type="ECO:0000256" key="5">
    <source>
        <dbReference type="ARBA" id="ARBA00022695"/>
    </source>
</evidence>
<keyword evidence="3 10" id="KW-0662">Pyridine nucleotide biosynthesis</keyword>
<proteinExistence type="inferred from homology"/>
<keyword evidence="4 10" id="KW-0808">Transferase</keyword>
<evidence type="ECO:0000256" key="4">
    <source>
        <dbReference type="ARBA" id="ARBA00022679"/>
    </source>
</evidence>
<dbReference type="HAMAP" id="MF_00244">
    <property type="entry name" value="NaMN_adenylyltr"/>
    <property type="match status" value="1"/>
</dbReference>
<keyword evidence="8 10" id="KW-0520">NAD</keyword>
<evidence type="ECO:0000256" key="6">
    <source>
        <dbReference type="ARBA" id="ARBA00022741"/>
    </source>
</evidence>
<evidence type="ECO:0000256" key="7">
    <source>
        <dbReference type="ARBA" id="ARBA00022840"/>
    </source>
</evidence>
<comment type="caution">
    <text evidence="12">The sequence shown here is derived from an EMBL/GenBank/DDBJ whole genome shotgun (WGS) entry which is preliminary data.</text>
</comment>
<dbReference type="PANTHER" id="PTHR39321:SF3">
    <property type="entry name" value="PHOSPHOPANTETHEINE ADENYLYLTRANSFERASE"/>
    <property type="match status" value="1"/>
</dbReference>
<evidence type="ECO:0000259" key="11">
    <source>
        <dbReference type="Pfam" id="PF01467"/>
    </source>
</evidence>
<dbReference type="AlphaFoldDB" id="A0A2U1E4P8"/>
<evidence type="ECO:0000256" key="1">
    <source>
        <dbReference type="ARBA" id="ARBA00002324"/>
    </source>
</evidence>
<accession>A0A2U1E4P8</accession>
<keyword evidence="5 10" id="KW-0548">Nucleotidyltransferase</keyword>
<evidence type="ECO:0000313" key="13">
    <source>
        <dbReference type="Proteomes" id="UP000245793"/>
    </source>
</evidence>
<dbReference type="SUPFAM" id="SSF52374">
    <property type="entry name" value="Nucleotidylyl transferase"/>
    <property type="match status" value="1"/>
</dbReference>
<reference evidence="12 13" key="1">
    <citation type="submission" date="2018-04" db="EMBL/GenBank/DDBJ databases">
        <title>Genomic Encyclopedia of Type Strains, Phase IV (KMG-IV): sequencing the most valuable type-strain genomes for metagenomic binning, comparative biology and taxonomic classification.</title>
        <authorList>
            <person name="Goeker M."/>
        </authorList>
    </citation>
    <scope>NUCLEOTIDE SEQUENCE [LARGE SCALE GENOMIC DNA]</scope>
    <source>
        <strain evidence="12 13">DSM 20705</strain>
    </source>
</reference>
<evidence type="ECO:0000313" key="12">
    <source>
        <dbReference type="EMBL" id="PVY94901.1"/>
    </source>
</evidence>
<keyword evidence="13" id="KW-1185">Reference proteome</keyword>
<dbReference type="EMBL" id="QEKV01000003">
    <property type="protein sequence ID" value="PVY94901.1"/>
    <property type="molecule type" value="Genomic_DNA"/>
</dbReference>
<name>A0A2U1E4P8_9FIRM</name>
<gene>
    <name evidence="10" type="primary">nadD</name>
    <name evidence="12" type="ORF">C7381_103140</name>
</gene>
<comment type="catalytic activity">
    <reaction evidence="9 10">
        <text>nicotinate beta-D-ribonucleotide + ATP + H(+) = deamido-NAD(+) + diphosphate</text>
        <dbReference type="Rhea" id="RHEA:22860"/>
        <dbReference type="ChEBI" id="CHEBI:15378"/>
        <dbReference type="ChEBI" id="CHEBI:30616"/>
        <dbReference type="ChEBI" id="CHEBI:33019"/>
        <dbReference type="ChEBI" id="CHEBI:57502"/>
        <dbReference type="ChEBI" id="CHEBI:58437"/>
        <dbReference type="EC" id="2.7.7.18"/>
    </reaction>
</comment>
<dbReference type="Pfam" id="PF01467">
    <property type="entry name" value="CTP_transf_like"/>
    <property type="match status" value="1"/>
</dbReference>
<dbReference type="UniPathway" id="UPA00253">
    <property type="reaction ID" value="UER00332"/>
</dbReference>
<keyword evidence="7 10" id="KW-0067">ATP-binding</keyword>